<dbReference type="GeneID" id="4908325"/>
<keyword evidence="4" id="KW-1185">Reference proteome</keyword>
<dbReference type="Proteomes" id="UP000001431">
    <property type="component" value="Chromosome"/>
</dbReference>
<evidence type="ECO:0000256" key="1">
    <source>
        <dbReference type="ARBA" id="ARBA00023125"/>
    </source>
</evidence>
<dbReference type="NCBIfam" id="NF040570">
    <property type="entry name" value="guided_TnpB"/>
    <property type="match status" value="1"/>
</dbReference>
<organism evidence="3 4">
    <name type="scientific">Pyrobaculum calidifontis (strain DSM 21063 / JCM 11548 / VA1)</name>
    <dbReference type="NCBI Taxonomy" id="410359"/>
    <lineage>
        <taxon>Archaea</taxon>
        <taxon>Thermoproteota</taxon>
        <taxon>Thermoprotei</taxon>
        <taxon>Thermoproteales</taxon>
        <taxon>Thermoproteaceae</taxon>
        <taxon>Pyrobaculum</taxon>
    </lineage>
</organism>
<dbReference type="KEGG" id="pcl:Pcal_0427"/>
<gene>
    <name evidence="3" type="ordered locus">Pcal_0427</name>
</gene>
<dbReference type="InterPro" id="IPR024064">
    <property type="entry name" value="FdhE-like_sf"/>
</dbReference>
<name>A3MT94_PYRCJ</name>
<evidence type="ECO:0000259" key="2">
    <source>
        <dbReference type="Pfam" id="PF07282"/>
    </source>
</evidence>
<sequence length="379" mass="43675">MACKTDKLIATVKAKVEPTPELIELLKRYRDGLNMAIRWAVEAARAKGRPPTLSKIYRAVYEQLRTMGLPSYIASACYREALAIVRSYLASGARGRMPVVNTLHMWLHKNAYRVRDGYLYVTGGYKARVVGIEEKYKEGEWKEAKLVYRGGDMYLYIAVEVPKPMLVKPKGVIAVDINERYVYYGNSQWVKKVETPVEKAMRLRELAEKLQRRYSAPRYTPWNRRGGIRERIRRLHKKARDIVEDWAKKTAKRIVEEARERQYAVAVEDLTGLKEAIRELTKEHRVGLMLLAYRRLLWWMKWQAAKRGVVVVEVEPRGTSTTCPKCGGKMEEVGHRRVKCVKCGFEAGRDIVAIYNIEKRAREKLGNPSFSPLAVLTPS</sequence>
<proteinExistence type="predicted"/>
<evidence type="ECO:0000313" key="3">
    <source>
        <dbReference type="EMBL" id="ABO07861.1"/>
    </source>
</evidence>
<dbReference type="OrthoDB" id="28072at2157"/>
<accession>A3MT94</accession>
<protein>
    <submittedName>
        <fullName evidence="3">Transposase, IS605 OrfB family</fullName>
    </submittedName>
</protein>
<evidence type="ECO:0000313" key="4">
    <source>
        <dbReference type="Proteomes" id="UP000001431"/>
    </source>
</evidence>
<reference evidence="3" key="1">
    <citation type="submission" date="2007-02" db="EMBL/GenBank/DDBJ databases">
        <title>Complete sequence of Pyrobaculum calidifontis JCM 11548.</title>
        <authorList>
            <consortium name="US DOE Joint Genome Institute"/>
            <person name="Copeland A."/>
            <person name="Lucas S."/>
            <person name="Lapidus A."/>
            <person name="Barry K."/>
            <person name="Glavina del Rio T."/>
            <person name="Dalin E."/>
            <person name="Tice H."/>
            <person name="Pitluck S."/>
            <person name="Chain P."/>
            <person name="Malfatti S."/>
            <person name="Shin M."/>
            <person name="Vergez L."/>
            <person name="Schmutz J."/>
            <person name="Larimer F."/>
            <person name="Land M."/>
            <person name="Hauser L."/>
            <person name="Kyrpides N."/>
            <person name="Mikhailova N."/>
            <person name="Cozen A.E."/>
            <person name="Fitz-Gibbon S.T."/>
            <person name="House C.H."/>
            <person name="Saltikov C."/>
            <person name="Lowe T.M."/>
            <person name="Richardson P."/>
        </authorList>
    </citation>
    <scope>NUCLEOTIDE SEQUENCE [LARGE SCALE GENOMIC DNA]</scope>
    <source>
        <strain evidence="3">JCM 11548</strain>
    </source>
</reference>
<keyword evidence="1" id="KW-0238">DNA-binding</keyword>
<dbReference type="EMBL" id="CP000561">
    <property type="protein sequence ID" value="ABO07861.1"/>
    <property type="molecule type" value="Genomic_DNA"/>
</dbReference>
<feature type="domain" description="Cas12f1-like TNB" evidence="2">
    <location>
        <begin position="293"/>
        <end position="357"/>
    </location>
</feature>
<dbReference type="AlphaFoldDB" id="A3MT94"/>
<dbReference type="Pfam" id="PF07282">
    <property type="entry name" value="Cas12f1-like_TNB"/>
    <property type="match status" value="1"/>
</dbReference>
<dbReference type="STRING" id="410359.Pcal_0427"/>
<dbReference type="InterPro" id="IPR010095">
    <property type="entry name" value="Cas12f1-like_TNB"/>
</dbReference>
<dbReference type="HOGENOM" id="CLU_726877_0_0_2"/>
<dbReference type="SUPFAM" id="SSF144020">
    <property type="entry name" value="FdhE-like"/>
    <property type="match status" value="1"/>
</dbReference>
<dbReference type="eggNOG" id="arCOG00679">
    <property type="taxonomic scope" value="Archaea"/>
</dbReference>
<dbReference type="RefSeq" id="WP_011849118.1">
    <property type="nucleotide sequence ID" value="NC_009073.1"/>
</dbReference>
<dbReference type="GO" id="GO:0003677">
    <property type="term" value="F:DNA binding"/>
    <property type="evidence" value="ECO:0007669"/>
    <property type="project" value="UniProtKB-KW"/>
</dbReference>
<dbReference type="NCBIfam" id="TIGR01766">
    <property type="entry name" value="IS200/IS605 family accessory protein TnpB-like domain"/>
    <property type="match status" value="1"/>
</dbReference>